<accession>A0A7S3IG97</accession>
<protein>
    <submittedName>
        <fullName evidence="1">Uncharacterized protein</fullName>
    </submittedName>
</protein>
<sequence length="110" mass="11933">MSTQLGSTRFDVSEGGGHLISLYTSLQFALSQPVGLEPAWLLALDVTRHSLSHQLRARSPSVVFSTSSEERPLRFFGEEDIALGHEVIVLVDVGSQAEDGLVGERDLLQA</sequence>
<name>A0A7S3IG97_9SPIT</name>
<dbReference type="EMBL" id="HBIH01008296">
    <property type="protein sequence ID" value="CAE0322816.1"/>
    <property type="molecule type" value="Transcribed_RNA"/>
</dbReference>
<organism evidence="1">
    <name type="scientific">Strombidium inclinatum</name>
    <dbReference type="NCBI Taxonomy" id="197538"/>
    <lineage>
        <taxon>Eukaryota</taxon>
        <taxon>Sar</taxon>
        <taxon>Alveolata</taxon>
        <taxon>Ciliophora</taxon>
        <taxon>Intramacronucleata</taxon>
        <taxon>Spirotrichea</taxon>
        <taxon>Oligotrichia</taxon>
        <taxon>Strombidiidae</taxon>
        <taxon>Strombidium</taxon>
    </lineage>
</organism>
<dbReference type="AlphaFoldDB" id="A0A7S3IG97"/>
<evidence type="ECO:0000313" key="1">
    <source>
        <dbReference type="EMBL" id="CAE0322816.1"/>
    </source>
</evidence>
<gene>
    <name evidence="1" type="ORF">SINC0208_LOCUS3400</name>
</gene>
<reference evidence="1" key="1">
    <citation type="submission" date="2021-01" db="EMBL/GenBank/DDBJ databases">
        <authorList>
            <person name="Corre E."/>
            <person name="Pelletier E."/>
            <person name="Niang G."/>
            <person name="Scheremetjew M."/>
            <person name="Finn R."/>
            <person name="Kale V."/>
            <person name="Holt S."/>
            <person name="Cochrane G."/>
            <person name="Meng A."/>
            <person name="Brown T."/>
            <person name="Cohen L."/>
        </authorList>
    </citation>
    <scope>NUCLEOTIDE SEQUENCE</scope>
    <source>
        <strain evidence="1">S3</strain>
    </source>
</reference>
<proteinExistence type="predicted"/>